<comment type="caution">
    <text evidence="4">The sequence shown here is derived from an EMBL/GenBank/DDBJ whole genome shotgun (WGS) entry which is preliminary data.</text>
</comment>
<organism evidence="4 5">
    <name type="scientific">Bradyrhizobium macuxiense</name>
    <dbReference type="NCBI Taxonomy" id="1755647"/>
    <lineage>
        <taxon>Bacteria</taxon>
        <taxon>Pseudomonadati</taxon>
        <taxon>Pseudomonadota</taxon>
        <taxon>Alphaproteobacteria</taxon>
        <taxon>Hyphomicrobiales</taxon>
        <taxon>Nitrobacteraceae</taxon>
        <taxon>Bradyrhizobium</taxon>
    </lineage>
</organism>
<proteinExistence type="predicted"/>
<name>A0A125Q5U2_9BRAD</name>
<dbReference type="Gene3D" id="3.40.630.30">
    <property type="match status" value="1"/>
</dbReference>
<dbReference type="GO" id="GO:0016410">
    <property type="term" value="F:N-acyltransferase activity"/>
    <property type="evidence" value="ECO:0007669"/>
    <property type="project" value="TreeGrafter"/>
</dbReference>
<sequence length="161" mass="17780">MAGPYRFRPMTSADLPRIKQWLGLPHVREWWGDPAEQYALVAGDLEEPAMDQFIVSAEDGDLGYIQCYDPTAWNSGFGAQPQGTRGIDLFIGEAGMIARGHGAALIRSFVEERLAQGVPRMVTDPDPTNARAVRAYEKAGFRKTHVVDTPDGPALLMIHDR</sequence>
<evidence type="ECO:0000259" key="3">
    <source>
        <dbReference type="PROSITE" id="PS51186"/>
    </source>
</evidence>
<evidence type="ECO:0000313" key="4">
    <source>
        <dbReference type="EMBL" id="KWV45830.1"/>
    </source>
</evidence>
<evidence type="ECO:0000256" key="1">
    <source>
        <dbReference type="ARBA" id="ARBA00004924"/>
    </source>
</evidence>
<dbReference type="GO" id="GO:0046677">
    <property type="term" value="P:response to antibiotic"/>
    <property type="evidence" value="ECO:0007669"/>
    <property type="project" value="UniProtKB-KW"/>
</dbReference>
<keyword evidence="4" id="KW-0548">Nucleotidyltransferase</keyword>
<evidence type="ECO:0000313" key="5">
    <source>
        <dbReference type="Proteomes" id="UP000057737"/>
    </source>
</evidence>
<dbReference type="PANTHER" id="PTHR31438:SF1">
    <property type="entry name" value="LYSINE N-ACYLTRANSFERASE C17G9.06C-RELATED"/>
    <property type="match status" value="1"/>
</dbReference>
<protein>
    <submittedName>
        <fullName evidence="4">Aminoglycoside adenylyltransferase</fullName>
    </submittedName>
</protein>
<gene>
    <name evidence="4" type="ORF">AS156_22610</name>
</gene>
<evidence type="ECO:0000256" key="2">
    <source>
        <dbReference type="ARBA" id="ARBA00023251"/>
    </source>
</evidence>
<dbReference type="RefSeq" id="WP_066514931.1">
    <property type="nucleotide sequence ID" value="NZ_LNCU01000120.1"/>
</dbReference>
<comment type="pathway">
    <text evidence="1">Siderophore biosynthesis.</text>
</comment>
<reference evidence="4 5" key="1">
    <citation type="submission" date="2015-11" db="EMBL/GenBank/DDBJ databases">
        <title>Draft Genome Sequence of the Strain BR 10303 (Bradyrhizobium sp.) isolated from nodules of Centrolobium paraense.</title>
        <authorList>
            <person name="Zelli J.E."/>
            <person name="Simoes-Araujo J.L."/>
            <person name="Barauna A.C."/>
            <person name="Silva K."/>
        </authorList>
    </citation>
    <scope>NUCLEOTIDE SEQUENCE [LARGE SCALE GENOMIC DNA]</scope>
    <source>
        <strain evidence="4 5">BR 10303</strain>
    </source>
</reference>
<dbReference type="PANTHER" id="PTHR31438">
    <property type="entry name" value="LYSINE N-ACYLTRANSFERASE C17G9.06C-RELATED"/>
    <property type="match status" value="1"/>
</dbReference>
<dbReference type="GO" id="GO:0019290">
    <property type="term" value="P:siderophore biosynthetic process"/>
    <property type="evidence" value="ECO:0007669"/>
    <property type="project" value="InterPro"/>
</dbReference>
<keyword evidence="5" id="KW-1185">Reference proteome</keyword>
<dbReference type="SUPFAM" id="SSF55729">
    <property type="entry name" value="Acyl-CoA N-acyltransferases (Nat)"/>
    <property type="match status" value="1"/>
</dbReference>
<dbReference type="EMBL" id="LNCU01000120">
    <property type="protein sequence ID" value="KWV45830.1"/>
    <property type="molecule type" value="Genomic_DNA"/>
</dbReference>
<dbReference type="Pfam" id="PF13523">
    <property type="entry name" value="Acetyltransf_8"/>
    <property type="match status" value="1"/>
</dbReference>
<dbReference type="InterPro" id="IPR016181">
    <property type="entry name" value="Acyl_CoA_acyltransferase"/>
</dbReference>
<dbReference type="AlphaFoldDB" id="A0A125Q5U2"/>
<dbReference type="GO" id="GO:0016779">
    <property type="term" value="F:nucleotidyltransferase activity"/>
    <property type="evidence" value="ECO:0007669"/>
    <property type="project" value="UniProtKB-KW"/>
</dbReference>
<keyword evidence="4" id="KW-0808">Transferase</keyword>
<dbReference type="OrthoDB" id="9814648at2"/>
<dbReference type="InterPro" id="IPR000182">
    <property type="entry name" value="GNAT_dom"/>
</dbReference>
<dbReference type="SMART" id="SM01006">
    <property type="entry name" value="AlcB"/>
    <property type="match status" value="1"/>
</dbReference>
<dbReference type="Proteomes" id="UP000057737">
    <property type="component" value="Unassembled WGS sequence"/>
</dbReference>
<keyword evidence="2" id="KW-0046">Antibiotic resistance</keyword>
<dbReference type="InterPro" id="IPR019432">
    <property type="entry name" value="Acyltransferase_MbtK/IucB-like"/>
</dbReference>
<dbReference type="PROSITE" id="PS51186">
    <property type="entry name" value="GNAT"/>
    <property type="match status" value="1"/>
</dbReference>
<accession>A0A125Q5U2</accession>
<feature type="domain" description="N-acetyltransferase" evidence="3">
    <location>
        <begin position="5"/>
        <end position="161"/>
    </location>
</feature>